<evidence type="ECO:0000313" key="2">
    <source>
        <dbReference type="EMBL" id="MBC2872793.1"/>
    </source>
</evidence>
<sequence>MLNKAMTVPEWQMTGRKAGDGRRRRRNLSATLAQAHQQRGETKQRRQRP</sequence>
<evidence type="ECO:0000313" key="3">
    <source>
        <dbReference type="Proteomes" id="UP000629923"/>
    </source>
</evidence>
<gene>
    <name evidence="2" type="ORF">H7U18_06240</name>
</gene>
<proteinExistence type="predicted"/>
<organism evidence="2 3">
    <name type="scientific">Klebsiella pneumoniae</name>
    <dbReference type="NCBI Taxonomy" id="573"/>
    <lineage>
        <taxon>Bacteria</taxon>
        <taxon>Pseudomonadati</taxon>
        <taxon>Pseudomonadota</taxon>
        <taxon>Gammaproteobacteria</taxon>
        <taxon>Enterobacterales</taxon>
        <taxon>Enterobacteriaceae</taxon>
        <taxon>Klebsiella/Raoultella group</taxon>
        <taxon>Klebsiella</taxon>
        <taxon>Klebsiella pneumoniae complex</taxon>
    </lineage>
</organism>
<reference evidence="2" key="1">
    <citation type="submission" date="2020-08" db="EMBL/GenBank/DDBJ databases">
        <title>Tigecycline and colistin resistance in Klebsiella pneumoniae.</title>
        <authorList>
            <person name="Ramesh N."/>
            <person name="Shanthini T."/>
            <person name="Prasanth M."/>
            <person name="Senthilkumar N."/>
            <person name="Meesala Krishna M."/>
            <person name="Guruswami G."/>
        </authorList>
    </citation>
    <scope>NUCLEOTIDE SEQUENCE</scope>
    <source>
        <strain evidence="2">SHM 84C</strain>
    </source>
</reference>
<name>A0A923EPH2_KLEPN</name>
<feature type="compositionally biased region" description="Basic and acidic residues" evidence="1">
    <location>
        <begin position="38"/>
        <end position="49"/>
    </location>
</feature>
<accession>A0A923EPH2</accession>
<evidence type="ECO:0000256" key="1">
    <source>
        <dbReference type="SAM" id="MobiDB-lite"/>
    </source>
</evidence>
<comment type="caution">
    <text evidence="2">The sequence shown here is derived from an EMBL/GenBank/DDBJ whole genome shotgun (WGS) entry which is preliminary data.</text>
</comment>
<feature type="compositionally biased region" description="Polar residues" evidence="1">
    <location>
        <begin position="28"/>
        <end position="37"/>
    </location>
</feature>
<dbReference type="Proteomes" id="UP000629923">
    <property type="component" value="Unassembled WGS sequence"/>
</dbReference>
<dbReference type="EMBL" id="JACLQZ010000001">
    <property type="protein sequence ID" value="MBC2872793.1"/>
    <property type="molecule type" value="Genomic_DNA"/>
</dbReference>
<feature type="region of interest" description="Disordered" evidence="1">
    <location>
        <begin position="1"/>
        <end position="49"/>
    </location>
</feature>
<protein>
    <submittedName>
        <fullName evidence="2">Uncharacterized protein</fullName>
    </submittedName>
</protein>
<dbReference type="AlphaFoldDB" id="A0A923EPH2"/>